<dbReference type="InterPro" id="IPR001487">
    <property type="entry name" value="Bromodomain"/>
</dbReference>
<dbReference type="PANTHER" id="PTHR46136:SF19">
    <property type="entry name" value="TRANSCRIPTION FACTOR GTE12"/>
    <property type="match status" value="1"/>
</dbReference>
<dbReference type="Pfam" id="PF17035">
    <property type="entry name" value="BET"/>
    <property type="match status" value="1"/>
</dbReference>
<evidence type="ECO:0000256" key="3">
    <source>
        <dbReference type="SAM" id="Coils"/>
    </source>
</evidence>
<keyword evidence="3" id="KW-0175">Coiled coil</keyword>
<proteinExistence type="predicted"/>
<dbReference type="EMBL" id="JBJUIK010000008">
    <property type="protein sequence ID" value="KAL3520111.1"/>
    <property type="molecule type" value="Genomic_DNA"/>
</dbReference>
<dbReference type="PANTHER" id="PTHR46136">
    <property type="entry name" value="TRANSCRIPTION FACTOR GTE8"/>
    <property type="match status" value="1"/>
</dbReference>
<dbReference type="SMART" id="SM00297">
    <property type="entry name" value="BROMO"/>
    <property type="match status" value="1"/>
</dbReference>
<sequence>MAITESIVKKKLMIRMPSSNSLLVNLDRKSCEKVGSNGKPPVLNGCNKRKAELVLDGEKEKRRMNPVMKQQCGAILEKLITHPDGWIFKFPVDPVALNIPDYFSIISNPMDLGTIKSKLVSNRYFTAEQFASDIRLTFSNAMLYNPPDNRVHRIAKDLECMFTRRWKLLEAKWERETATVQHVRVSSGSDKIVQDTMTASCKKSQGLISCGIEWNTQDTRKSCSQKSQGLISCGIEKNTQDTRKAWCENSQDLISRGIQKNAQFKKTDIGSNLVDKRSMSLEEKRKLRKDLTEMLKGKMNGKMQTVLQKFGFLDTVKEKIDLDIDAFPNDILWELKRVLKDSPDATSAKDNEYKVLSTQMKIQDSESKILSIHPSRMDLDSGFLLTKDSGNGLDEENMCPSSSLSRTVTSTAAISGEGWSPLIDDEQCLKKALRAAMLKSRFAETISKANGDKADAQQERERLERLQHVEEAFKARIREEQLKKEAELKRQREKQREVARLAIQMMERTVDLEDNLMIFKELERLTQCSPTYIVHGYGPVMVLRSFRTGEVLKPLEQLGLQIKEEVTADYDEETSSSWEGEEGEILG</sequence>
<evidence type="ECO:0000259" key="5">
    <source>
        <dbReference type="PROSITE" id="PS51525"/>
    </source>
</evidence>
<gene>
    <name evidence="6" type="ORF">ACH5RR_018260</name>
</gene>
<accession>A0ABD2ZL18</accession>
<dbReference type="Gene3D" id="1.20.920.10">
    <property type="entry name" value="Bromodomain-like"/>
    <property type="match status" value="1"/>
</dbReference>
<dbReference type="InterPro" id="IPR038336">
    <property type="entry name" value="NET_sf"/>
</dbReference>
<evidence type="ECO:0008006" key="8">
    <source>
        <dbReference type="Google" id="ProtNLM"/>
    </source>
</evidence>
<protein>
    <recommendedName>
        <fullName evidence="8">Bromo domain-containing protein</fullName>
    </recommendedName>
</protein>
<keyword evidence="7" id="KW-1185">Reference proteome</keyword>
<organism evidence="6 7">
    <name type="scientific">Cinchona calisaya</name>
    <dbReference type="NCBI Taxonomy" id="153742"/>
    <lineage>
        <taxon>Eukaryota</taxon>
        <taxon>Viridiplantae</taxon>
        <taxon>Streptophyta</taxon>
        <taxon>Embryophyta</taxon>
        <taxon>Tracheophyta</taxon>
        <taxon>Spermatophyta</taxon>
        <taxon>Magnoliopsida</taxon>
        <taxon>eudicotyledons</taxon>
        <taxon>Gunneridae</taxon>
        <taxon>Pentapetalae</taxon>
        <taxon>asterids</taxon>
        <taxon>lamiids</taxon>
        <taxon>Gentianales</taxon>
        <taxon>Rubiaceae</taxon>
        <taxon>Cinchonoideae</taxon>
        <taxon>Cinchoneae</taxon>
        <taxon>Cinchona</taxon>
    </lineage>
</organism>
<name>A0ABD2ZL18_9GENT</name>
<comment type="caution">
    <text evidence="6">The sequence shown here is derived from an EMBL/GenBank/DDBJ whole genome shotgun (WGS) entry which is preliminary data.</text>
</comment>
<dbReference type="InterPro" id="IPR036427">
    <property type="entry name" value="Bromodomain-like_sf"/>
</dbReference>
<keyword evidence="1 2" id="KW-0103">Bromodomain</keyword>
<evidence type="ECO:0000313" key="6">
    <source>
        <dbReference type="EMBL" id="KAL3520111.1"/>
    </source>
</evidence>
<feature type="coiled-coil region" evidence="3">
    <location>
        <begin position="446"/>
        <end position="498"/>
    </location>
</feature>
<evidence type="ECO:0000256" key="2">
    <source>
        <dbReference type="PROSITE-ProRule" id="PRU00035"/>
    </source>
</evidence>
<dbReference type="SUPFAM" id="SSF47370">
    <property type="entry name" value="Bromodomain"/>
    <property type="match status" value="1"/>
</dbReference>
<dbReference type="Pfam" id="PF00439">
    <property type="entry name" value="Bromodomain"/>
    <property type="match status" value="1"/>
</dbReference>
<reference evidence="6 7" key="1">
    <citation type="submission" date="2024-11" db="EMBL/GenBank/DDBJ databases">
        <title>A near-complete genome assembly of Cinchona calisaya.</title>
        <authorList>
            <person name="Lian D.C."/>
            <person name="Zhao X.W."/>
            <person name="Wei L."/>
        </authorList>
    </citation>
    <scope>NUCLEOTIDE SEQUENCE [LARGE SCALE GENOMIC DNA]</scope>
    <source>
        <tissue evidence="6">Nenye</tissue>
    </source>
</reference>
<dbReference type="Proteomes" id="UP001630127">
    <property type="component" value="Unassembled WGS sequence"/>
</dbReference>
<feature type="domain" description="NET" evidence="5">
    <location>
        <begin position="269"/>
        <end position="350"/>
    </location>
</feature>
<evidence type="ECO:0000313" key="7">
    <source>
        <dbReference type="Proteomes" id="UP001630127"/>
    </source>
</evidence>
<dbReference type="PROSITE" id="PS50014">
    <property type="entry name" value="BROMODOMAIN_2"/>
    <property type="match status" value="1"/>
</dbReference>
<evidence type="ECO:0000256" key="1">
    <source>
        <dbReference type="ARBA" id="ARBA00023117"/>
    </source>
</evidence>
<dbReference type="InterPro" id="IPR027353">
    <property type="entry name" value="NET_dom"/>
</dbReference>
<dbReference type="AlphaFoldDB" id="A0ABD2ZL18"/>
<dbReference type="Gene3D" id="1.20.1270.220">
    <property type="match status" value="1"/>
</dbReference>
<dbReference type="PRINTS" id="PR00503">
    <property type="entry name" value="BROMODOMAIN"/>
</dbReference>
<feature type="domain" description="Bromo" evidence="4">
    <location>
        <begin position="80"/>
        <end position="152"/>
    </location>
</feature>
<evidence type="ECO:0000259" key="4">
    <source>
        <dbReference type="PROSITE" id="PS50014"/>
    </source>
</evidence>
<dbReference type="InterPro" id="IPR052442">
    <property type="entry name" value="Env_Response_Regulator"/>
</dbReference>
<dbReference type="PROSITE" id="PS51525">
    <property type="entry name" value="NET"/>
    <property type="match status" value="1"/>
</dbReference>